<keyword evidence="3" id="KW-0732">Signal</keyword>
<gene>
    <name evidence="4" type="ORF">EMWEY_00043040</name>
</gene>
<dbReference type="InterPro" id="IPR006311">
    <property type="entry name" value="TAT_signal"/>
</dbReference>
<evidence type="ECO:0000313" key="5">
    <source>
        <dbReference type="Proteomes" id="UP000030763"/>
    </source>
</evidence>
<organism evidence="4 5">
    <name type="scientific">Eimeria maxima</name>
    <name type="common">Coccidian parasite</name>
    <dbReference type="NCBI Taxonomy" id="5804"/>
    <lineage>
        <taxon>Eukaryota</taxon>
        <taxon>Sar</taxon>
        <taxon>Alveolata</taxon>
        <taxon>Apicomplexa</taxon>
        <taxon>Conoidasida</taxon>
        <taxon>Coccidia</taxon>
        <taxon>Eucoccidiorida</taxon>
        <taxon>Eimeriorina</taxon>
        <taxon>Eimeriidae</taxon>
        <taxon>Eimeria</taxon>
    </lineage>
</organism>
<keyword evidence="2" id="KW-0812">Transmembrane</keyword>
<sequence>MQSSRRCFLAAGCWLMACLVAPGALRVAAAAVAAAAAAPVNSLLAERPLGVGGLAANTHSNNNSSNSSGSVPRATTNAAASAAAAAAALAAVATGSLSLRPDESLSSAAIRVNMMTRKRESLLKALGVAAAPAAAAASAAAAAAAGGNVGGNSNRFAAAESTWTRKLATAHLQQQQHHHQCLQQPQLVQQQHEQQLQQQSTEQRDADQQRLSGASGLLPRRLTGSLFGCMYRRGPFGAAAAAAATKHRKHALPLGSLWTRRLQKQNLQMKRIDAGGGGDCLFLSVALALQGERRAITSQGLRDLAAMKVAGLDSTGPHAKETGDWGELWSPSAVLNSKQLYVNRDGVCFDVRTPLGKAKAVFHEMRQPGNNHWGTGN</sequence>
<keyword evidence="2" id="KW-0472">Membrane</keyword>
<feature type="transmembrane region" description="Helical" evidence="2">
    <location>
        <begin position="78"/>
        <end position="100"/>
    </location>
</feature>
<reference evidence="4" key="2">
    <citation type="submission" date="2013-10" db="EMBL/GenBank/DDBJ databases">
        <authorList>
            <person name="Aslett M."/>
        </authorList>
    </citation>
    <scope>NUCLEOTIDE SEQUENCE [LARGE SCALE GENOMIC DNA]</scope>
    <source>
        <strain evidence="4">Weybridge</strain>
    </source>
</reference>
<dbReference type="RefSeq" id="XP_013338259.1">
    <property type="nucleotide sequence ID" value="XM_013482805.1"/>
</dbReference>
<dbReference type="PROSITE" id="PS51318">
    <property type="entry name" value="TAT"/>
    <property type="match status" value="1"/>
</dbReference>
<evidence type="ECO:0008006" key="6">
    <source>
        <dbReference type="Google" id="ProtNLM"/>
    </source>
</evidence>
<dbReference type="VEuPathDB" id="ToxoDB:EMWEY_00043040"/>
<protein>
    <recommendedName>
        <fullName evidence="6">Calpain catalytic domain-containing protein</fullName>
    </recommendedName>
</protein>
<name>U6MGN8_EIMMA</name>
<evidence type="ECO:0000256" key="2">
    <source>
        <dbReference type="SAM" id="Phobius"/>
    </source>
</evidence>
<dbReference type="Proteomes" id="UP000030763">
    <property type="component" value="Unassembled WGS sequence"/>
</dbReference>
<feature type="chain" id="PRO_5004673707" description="Calpain catalytic domain-containing protein" evidence="3">
    <location>
        <begin position="31"/>
        <end position="377"/>
    </location>
</feature>
<reference evidence="4" key="1">
    <citation type="submission" date="2013-10" db="EMBL/GenBank/DDBJ databases">
        <title>Genomic analysis of the causative agents of coccidiosis in chickens.</title>
        <authorList>
            <person name="Reid A.J."/>
            <person name="Blake D."/>
            <person name="Billington K."/>
            <person name="Browne H."/>
            <person name="Dunn M."/>
            <person name="Hung S."/>
            <person name="Kawahara F."/>
            <person name="Miranda-Saavedra D."/>
            <person name="Mourier T."/>
            <person name="Nagra H."/>
            <person name="Otto T.D."/>
            <person name="Rawlings N."/>
            <person name="Sanchez A."/>
            <person name="Sanders M."/>
            <person name="Subramaniam C."/>
            <person name="Tay Y."/>
            <person name="Dear P."/>
            <person name="Doerig C."/>
            <person name="Gruber A."/>
            <person name="Parkinson J."/>
            <person name="Shirley M."/>
            <person name="Wan K.L."/>
            <person name="Berriman M."/>
            <person name="Tomley F."/>
            <person name="Pain A."/>
        </authorList>
    </citation>
    <scope>NUCLEOTIDE SEQUENCE [LARGE SCALE GENOMIC DNA]</scope>
    <source>
        <strain evidence="4">Weybridge</strain>
    </source>
</reference>
<feature type="region of interest" description="Disordered" evidence="1">
    <location>
        <begin position="192"/>
        <end position="214"/>
    </location>
</feature>
<evidence type="ECO:0000256" key="1">
    <source>
        <dbReference type="SAM" id="MobiDB-lite"/>
    </source>
</evidence>
<dbReference type="OMA" id="GNNHWGT"/>
<evidence type="ECO:0000313" key="4">
    <source>
        <dbReference type="EMBL" id="CDJ61609.1"/>
    </source>
</evidence>
<dbReference type="EMBL" id="HG722152">
    <property type="protein sequence ID" value="CDJ61609.1"/>
    <property type="molecule type" value="Genomic_DNA"/>
</dbReference>
<dbReference type="GeneID" id="25338290"/>
<proteinExistence type="predicted"/>
<evidence type="ECO:0000256" key="3">
    <source>
        <dbReference type="SAM" id="SignalP"/>
    </source>
</evidence>
<dbReference type="AlphaFoldDB" id="U6MGN8"/>
<accession>U6MGN8</accession>
<keyword evidence="2" id="KW-1133">Transmembrane helix</keyword>
<dbReference type="OrthoDB" id="331485at2759"/>
<feature type="signal peptide" evidence="3">
    <location>
        <begin position="1"/>
        <end position="30"/>
    </location>
</feature>
<feature type="transmembrane region" description="Helical" evidence="2">
    <location>
        <begin position="121"/>
        <end position="145"/>
    </location>
</feature>
<keyword evidence="5" id="KW-1185">Reference proteome</keyword>
<dbReference type="PROSITE" id="PS51257">
    <property type="entry name" value="PROKAR_LIPOPROTEIN"/>
    <property type="match status" value="1"/>
</dbReference>